<dbReference type="GO" id="GO:0016020">
    <property type="term" value="C:membrane"/>
    <property type="evidence" value="ECO:0007669"/>
    <property type="project" value="UniProtKB-SubCell"/>
</dbReference>
<dbReference type="PANTHER" id="PTHR33048:SF155">
    <property type="entry name" value="INTEGRAL MEMBRANE PROTEIN"/>
    <property type="match status" value="1"/>
</dbReference>
<evidence type="ECO:0000256" key="1">
    <source>
        <dbReference type="ARBA" id="ARBA00004141"/>
    </source>
</evidence>
<reference evidence="9" key="1">
    <citation type="submission" date="2023-01" db="EMBL/GenBank/DDBJ databases">
        <title>Colletotrichum chrysophilum M932 genome sequence.</title>
        <authorList>
            <person name="Baroncelli R."/>
        </authorList>
    </citation>
    <scope>NUCLEOTIDE SEQUENCE</scope>
    <source>
        <strain evidence="9">M932</strain>
    </source>
</reference>
<dbReference type="PANTHER" id="PTHR33048">
    <property type="entry name" value="PTH11-LIKE INTEGRAL MEMBRANE PROTEIN (AFU_ORTHOLOGUE AFUA_5G11245)"/>
    <property type="match status" value="1"/>
</dbReference>
<feature type="compositionally biased region" description="Polar residues" evidence="6">
    <location>
        <begin position="285"/>
        <end position="295"/>
    </location>
</feature>
<dbReference type="PROSITE" id="PS50096">
    <property type="entry name" value="IQ"/>
    <property type="match status" value="1"/>
</dbReference>
<proteinExistence type="inferred from homology"/>
<feature type="region of interest" description="Disordered" evidence="6">
    <location>
        <begin position="285"/>
        <end position="413"/>
    </location>
</feature>
<evidence type="ECO:0000256" key="6">
    <source>
        <dbReference type="SAM" id="MobiDB-lite"/>
    </source>
</evidence>
<keyword evidence="3 7" id="KW-1133">Transmembrane helix</keyword>
<feature type="transmembrane region" description="Helical" evidence="7">
    <location>
        <begin position="251"/>
        <end position="271"/>
    </location>
</feature>
<dbReference type="Pfam" id="PF20684">
    <property type="entry name" value="Fung_rhodopsin"/>
    <property type="match status" value="1"/>
</dbReference>
<keyword evidence="4 7" id="KW-0472">Membrane</keyword>
<gene>
    <name evidence="9" type="ORF">CCHR01_12742</name>
</gene>
<feature type="transmembrane region" description="Helical" evidence="7">
    <location>
        <begin position="94"/>
        <end position="119"/>
    </location>
</feature>
<evidence type="ECO:0000259" key="8">
    <source>
        <dbReference type="Pfam" id="PF20684"/>
    </source>
</evidence>
<evidence type="ECO:0000256" key="4">
    <source>
        <dbReference type="ARBA" id="ARBA00023136"/>
    </source>
</evidence>
<evidence type="ECO:0000256" key="3">
    <source>
        <dbReference type="ARBA" id="ARBA00022989"/>
    </source>
</evidence>
<feature type="transmembrane region" description="Helical" evidence="7">
    <location>
        <begin position="20"/>
        <end position="41"/>
    </location>
</feature>
<accession>A0AAD9ABL4</accession>
<dbReference type="Proteomes" id="UP001243330">
    <property type="component" value="Unassembled WGS sequence"/>
</dbReference>
<feature type="compositionally biased region" description="Low complexity" evidence="6">
    <location>
        <begin position="346"/>
        <end position="358"/>
    </location>
</feature>
<evidence type="ECO:0000313" key="10">
    <source>
        <dbReference type="Proteomes" id="UP001243330"/>
    </source>
</evidence>
<feature type="compositionally biased region" description="Basic and acidic residues" evidence="6">
    <location>
        <begin position="368"/>
        <end position="393"/>
    </location>
</feature>
<feature type="transmembrane region" description="Helical" evidence="7">
    <location>
        <begin position="131"/>
        <end position="152"/>
    </location>
</feature>
<evidence type="ECO:0000256" key="7">
    <source>
        <dbReference type="SAM" id="Phobius"/>
    </source>
</evidence>
<feature type="transmembrane region" description="Helical" evidence="7">
    <location>
        <begin position="213"/>
        <end position="231"/>
    </location>
</feature>
<sequence length="413" mass="45393">MSSPPEDSDEWKAQDKGPTIIVVCWIVTAISTCFVLGRVYVRGKIMRKFHSDDWFIILGLFCGYISTALSTIAVSYGNGKHMKLLSTEQKQGAILWTTAAFCPGIMSFGLPKLAVISLLTRLMNPGRYHKWFLWWMGIWCQLTLFVTAGLLLGRCTPARSLWDFSVTGQCFSKQILVAYCIYAGAFSAFVDVYLAVYPAIVLFGLQMSTKKKVALSCALGIGSVSGVVAVYKTTRIPSLASDDFSYDTSDLVIWTVVEGSTIIIASSIPVMQPLLELILRRNPFSSGKGSKQTPQYYEHYGSQSKSKSRGGGIELGQRKPKSKPKDDLGLTIIESDDSQENILSPTTGSNNQTSTSSGAPTLTNNSDSSRHAADGKIVRTDCVRISYEERGRTQETSASSRWRGHLSRSSFRV</sequence>
<comment type="subcellular location">
    <subcellularLocation>
        <location evidence="1">Membrane</location>
        <topology evidence="1">Multi-pass membrane protein</topology>
    </subcellularLocation>
</comment>
<comment type="caution">
    <text evidence="9">The sequence shown here is derived from an EMBL/GenBank/DDBJ whole genome shotgun (WGS) entry which is preliminary data.</text>
</comment>
<evidence type="ECO:0000256" key="5">
    <source>
        <dbReference type="ARBA" id="ARBA00038359"/>
    </source>
</evidence>
<dbReference type="InterPro" id="IPR049326">
    <property type="entry name" value="Rhodopsin_dom_fungi"/>
</dbReference>
<feature type="domain" description="Rhodopsin" evidence="8">
    <location>
        <begin position="38"/>
        <end position="276"/>
    </location>
</feature>
<keyword evidence="10" id="KW-1185">Reference proteome</keyword>
<feature type="transmembrane region" description="Helical" evidence="7">
    <location>
        <begin position="176"/>
        <end position="201"/>
    </location>
</feature>
<comment type="similarity">
    <text evidence="5">Belongs to the SAT4 family.</text>
</comment>
<feature type="transmembrane region" description="Helical" evidence="7">
    <location>
        <begin position="53"/>
        <end position="74"/>
    </location>
</feature>
<dbReference type="InterPro" id="IPR052337">
    <property type="entry name" value="SAT4-like"/>
</dbReference>
<evidence type="ECO:0000256" key="2">
    <source>
        <dbReference type="ARBA" id="ARBA00022692"/>
    </source>
</evidence>
<dbReference type="AlphaFoldDB" id="A0AAD9ABL4"/>
<dbReference type="EMBL" id="JAQOWY010000303">
    <property type="protein sequence ID" value="KAK1844647.1"/>
    <property type="molecule type" value="Genomic_DNA"/>
</dbReference>
<keyword evidence="2 7" id="KW-0812">Transmembrane</keyword>
<protein>
    <submittedName>
        <fullName evidence="9">Integral membrane protein</fullName>
    </submittedName>
</protein>
<organism evidence="9 10">
    <name type="scientific">Colletotrichum chrysophilum</name>
    <dbReference type="NCBI Taxonomy" id="1836956"/>
    <lineage>
        <taxon>Eukaryota</taxon>
        <taxon>Fungi</taxon>
        <taxon>Dikarya</taxon>
        <taxon>Ascomycota</taxon>
        <taxon>Pezizomycotina</taxon>
        <taxon>Sordariomycetes</taxon>
        <taxon>Hypocreomycetidae</taxon>
        <taxon>Glomerellales</taxon>
        <taxon>Glomerellaceae</taxon>
        <taxon>Colletotrichum</taxon>
        <taxon>Colletotrichum gloeosporioides species complex</taxon>
    </lineage>
</organism>
<name>A0AAD9ABL4_9PEZI</name>
<evidence type="ECO:0000313" key="9">
    <source>
        <dbReference type="EMBL" id="KAK1844647.1"/>
    </source>
</evidence>